<dbReference type="EMBL" id="JAQOUE010000001">
    <property type="protein sequence ID" value="MDT7043660.1"/>
    <property type="molecule type" value="Genomic_DNA"/>
</dbReference>
<feature type="region of interest" description="Disordered" evidence="1">
    <location>
        <begin position="1"/>
        <end position="68"/>
    </location>
</feature>
<keyword evidence="3" id="KW-1185">Reference proteome</keyword>
<evidence type="ECO:0000256" key="1">
    <source>
        <dbReference type="SAM" id="MobiDB-lite"/>
    </source>
</evidence>
<comment type="caution">
    <text evidence="2">The sequence shown here is derived from an EMBL/GenBank/DDBJ whole genome shotgun (WGS) entry which is preliminary data.</text>
</comment>
<evidence type="ECO:0000313" key="3">
    <source>
        <dbReference type="Proteomes" id="UP001250932"/>
    </source>
</evidence>
<feature type="compositionally biased region" description="Polar residues" evidence="1">
    <location>
        <begin position="24"/>
        <end position="34"/>
    </location>
</feature>
<reference evidence="2 3" key="1">
    <citation type="journal article" date="2023" name="ISME J.">
        <title>Cultivation and genomic characterization of novel and ubiquitous marine nitrite-oxidizing bacteria from the Nitrospirales.</title>
        <authorList>
            <person name="Mueller A.J."/>
            <person name="Daebeler A."/>
            <person name="Herbold C.W."/>
            <person name="Kirkegaard R.H."/>
            <person name="Daims H."/>
        </authorList>
    </citation>
    <scope>NUCLEOTIDE SEQUENCE [LARGE SCALE GENOMIC DNA]</scope>
    <source>
        <strain evidence="2 3">EB</strain>
    </source>
</reference>
<proteinExistence type="predicted"/>
<dbReference type="RefSeq" id="WP_313834225.1">
    <property type="nucleotide sequence ID" value="NZ_JAQOUE010000001.1"/>
</dbReference>
<evidence type="ECO:0008006" key="4">
    <source>
        <dbReference type="Google" id="ProtNLM"/>
    </source>
</evidence>
<protein>
    <recommendedName>
        <fullName evidence="4">50S ribosomal protein L29</fullName>
    </recommendedName>
</protein>
<organism evidence="2 3">
    <name type="scientific">Candidatus Nitronereus thalassa</name>
    <dbReference type="NCBI Taxonomy" id="3020898"/>
    <lineage>
        <taxon>Bacteria</taxon>
        <taxon>Pseudomonadati</taxon>
        <taxon>Nitrospirota</taxon>
        <taxon>Nitrospiria</taxon>
        <taxon>Nitrospirales</taxon>
        <taxon>Nitrospiraceae</taxon>
        <taxon>Candidatus Nitronereus</taxon>
    </lineage>
</organism>
<name>A0ABU3KAZ1_9BACT</name>
<sequence length="68" mass="7485">MGKKRTMEEDLGVLKKKVAEGRGKSQNPEGNDSLRSLRKHLKRTQRKVRSRAARIAQAAGKKKAAAAS</sequence>
<gene>
    <name evidence="2" type="ORF">PPG34_14990</name>
</gene>
<accession>A0ABU3KAZ1</accession>
<dbReference type="Proteomes" id="UP001250932">
    <property type="component" value="Unassembled WGS sequence"/>
</dbReference>
<feature type="compositionally biased region" description="Basic residues" evidence="1">
    <location>
        <begin position="36"/>
        <end position="52"/>
    </location>
</feature>
<evidence type="ECO:0000313" key="2">
    <source>
        <dbReference type="EMBL" id="MDT7043660.1"/>
    </source>
</evidence>